<dbReference type="Proteomes" id="UP000190831">
    <property type="component" value="Chromosome H"/>
</dbReference>
<reference evidence="2 3" key="1">
    <citation type="submission" date="2016-03" db="EMBL/GenBank/DDBJ databases">
        <authorList>
            <person name="Devillers H."/>
        </authorList>
    </citation>
    <scope>NUCLEOTIDE SEQUENCE [LARGE SCALE GENOMIC DNA]</scope>
    <source>
        <strain evidence="2">CBS 6772</strain>
    </source>
</reference>
<feature type="region of interest" description="Disordered" evidence="1">
    <location>
        <begin position="1"/>
        <end position="41"/>
    </location>
</feature>
<keyword evidence="3" id="KW-1185">Reference proteome</keyword>
<evidence type="ECO:0000313" key="3">
    <source>
        <dbReference type="Proteomes" id="UP000190831"/>
    </source>
</evidence>
<feature type="compositionally biased region" description="Polar residues" evidence="1">
    <location>
        <begin position="25"/>
        <end position="41"/>
    </location>
</feature>
<sequence>MDRVRSLVNRSNHSSSSRSRNNHNQQTQTGSHEGLNFTDTDQNTVFGDDAATLHTTVSETSTLGDLRRNGYINRCPNFTWERNMPFVTTVLGKGVFCFPSEESFSRFRANKRRLDVLDNDEGLGIPLLHAISMGMLRSILNKHLPIMKFYRYVLTKEGEPAPMPLKEGSCELISRNESRVLYKIELCEVYKRVNSKTGHVTHKFVFRQGDGPNTIFSAIMANHVFRRDTDARVGDLNLRWHGTTGLASPFGSGNFKLLVLDDGMPSLLDQHTDESYDDARRRAQPLRLVQQLPVWATYSDETATIIPSKRTLRQANFLIGETSEQSLGLNNVPWDTVVLTCMCMTLHDFESRKDKRTANGRGIGIGSFAPSIAGMPIN</sequence>
<dbReference type="AlphaFoldDB" id="A0A1G4MJE8"/>
<protein>
    <submittedName>
        <fullName evidence="2">LAFE_0H03994g1_1</fullName>
    </submittedName>
</protein>
<name>A0A1G4MJE8_LACFM</name>
<organism evidence="2 3">
    <name type="scientific">Lachancea fermentati</name>
    <name type="common">Zygosaccharomyces fermentati</name>
    <dbReference type="NCBI Taxonomy" id="4955"/>
    <lineage>
        <taxon>Eukaryota</taxon>
        <taxon>Fungi</taxon>
        <taxon>Dikarya</taxon>
        <taxon>Ascomycota</taxon>
        <taxon>Saccharomycotina</taxon>
        <taxon>Saccharomycetes</taxon>
        <taxon>Saccharomycetales</taxon>
        <taxon>Saccharomycetaceae</taxon>
        <taxon>Lachancea</taxon>
    </lineage>
</organism>
<evidence type="ECO:0000313" key="2">
    <source>
        <dbReference type="EMBL" id="SCW04013.1"/>
    </source>
</evidence>
<proteinExistence type="predicted"/>
<dbReference type="EMBL" id="LT598491">
    <property type="protein sequence ID" value="SCW04013.1"/>
    <property type="molecule type" value="Genomic_DNA"/>
</dbReference>
<dbReference type="OrthoDB" id="4063705at2759"/>
<evidence type="ECO:0000256" key="1">
    <source>
        <dbReference type="SAM" id="MobiDB-lite"/>
    </source>
</evidence>
<dbReference type="OMA" id="GLNLRWY"/>
<accession>A0A1G4MJE8</accession>
<feature type="compositionally biased region" description="Low complexity" evidence="1">
    <location>
        <begin position="1"/>
        <end position="24"/>
    </location>
</feature>
<gene>
    <name evidence="2" type="ORF">LAFE_0H03994G</name>
</gene>